<evidence type="ECO:0000256" key="2">
    <source>
        <dbReference type="ARBA" id="ARBA00005700"/>
    </source>
</evidence>
<dbReference type="NCBIfam" id="TIGR02578">
    <property type="entry name" value="cas_TM1811_Csm1"/>
    <property type="match status" value="1"/>
</dbReference>
<dbReference type="GO" id="GO:0004519">
    <property type="term" value="F:endonuclease activity"/>
    <property type="evidence" value="ECO:0007669"/>
    <property type="project" value="UniProtKB-KW"/>
</dbReference>
<dbReference type="InterPro" id="IPR013408">
    <property type="entry name" value="Cas10/Csm1"/>
</dbReference>
<dbReference type="Pfam" id="PF20824">
    <property type="entry name" value="Cmr2_hel_dom2"/>
    <property type="match status" value="1"/>
</dbReference>
<keyword evidence="4" id="KW-0808">Transferase</keyword>
<dbReference type="CDD" id="cd09680">
    <property type="entry name" value="Cas10_III"/>
    <property type="match status" value="1"/>
</dbReference>
<dbReference type="InterPro" id="IPR052117">
    <property type="entry name" value="Cas10/Csm1_subtype-III-A"/>
</dbReference>
<dbReference type="Gene3D" id="1.10.3210.10">
    <property type="entry name" value="Hypothetical protein af1432"/>
    <property type="match status" value="1"/>
</dbReference>
<dbReference type="Pfam" id="PF22335">
    <property type="entry name" value="Cas10-Cmr2_palm2"/>
    <property type="match status" value="1"/>
</dbReference>
<keyword evidence="16" id="KW-1185">Reference proteome</keyword>
<dbReference type="InterPro" id="IPR048693">
    <property type="entry name" value="Cmr2-like_C"/>
</dbReference>
<evidence type="ECO:0000256" key="9">
    <source>
        <dbReference type="ARBA" id="ARBA00022839"/>
    </source>
</evidence>
<dbReference type="AlphaFoldDB" id="A0A923NAR4"/>
<keyword evidence="5" id="KW-0540">Nuclease</keyword>
<evidence type="ECO:0000259" key="14">
    <source>
        <dbReference type="PROSITE" id="PS51831"/>
    </source>
</evidence>
<dbReference type="PROSITE" id="PS50887">
    <property type="entry name" value="GGDEF"/>
    <property type="match status" value="1"/>
</dbReference>
<comment type="similarity">
    <text evidence="2">Belongs to the CRISPR-associated Cas10/Csm1 family.</text>
</comment>
<dbReference type="SUPFAM" id="SSF109604">
    <property type="entry name" value="HD-domain/PDEase-like"/>
    <property type="match status" value="1"/>
</dbReference>
<evidence type="ECO:0000256" key="7">
    <source>
        <dbReference type="ARBA" id="ARBA00022759"/>
    </source>
</evidence>
<organism evidence="15 16">
    <name type="scientific">Lentihominibacter faecis</name>
    <dbReference type="NCBI Taxonomy" id="2764712"/>
    <lineage>
        <taxon>Bacteria</taxon>
        <taxon>Bacillati</taxon>
        <taxon>Bacillota</taxon>
        <taxon>Clostridia</taxon>
        <taxon>Peptostreptococcales</taxon>
        <taxon>Anaerovoracaceae</taxon>
        <taxon>Lentihominibacter</taxon>
    </lineage>
</organism>
<dbReference type="InterPro" id="IPR006674">
    <property type="entry name" value="HD_domain"/>
</dbReference>
<keyword evidence="9" id="KW-0269">Exonuclease</keyword>
<evidence type="ECO:0000313" key="15">
    <source>
        <dbReference type="EMBL" id="MBC5998609.1"/>
    </source>
</evidence>
<dbReference type="Proteomes" id="UP000644115">
    <property type="component" value="Unassembled WGS sequence"/>
</dbReference>
<keyword evidence="10" id="KW-0067">ATP-binding</keyword>
<dbReference type="RefSeq" id="WP_249286173.1">
    <property type="nucleotide sequence ID" value="NZ_JACRWC010000021.1"/>
</dbReference>
<dbReference type="InterPro" id="IPR043128">
    <property type="entry name" value="Rev_trsase/Diguanyl_cyclase"/>
</dbReference>
<dbReference type="InterPro" id="IPR000160">
    <property type="entry name" value="GGDEF_dom"/>
</dbReference>
<evidence type="ECO:0000256" key="4">
    <source>
        <dbReference type="ARBA" id="ARBA00022679"/>
    </source>
</evidence>
<dbReference type="PANTHER" id="PTHR36528">
    <property type="entry name" value="CRISPR SYSTEM SINGLE-STRAND-SPECIFIC DEOXYRIBONUCLEASE CAS10/CSM1 (SUBTYPE III-A)"/>
    <property type="match status" value="1"/>
</dbReference>
<evidence type="ECO:0000256" key="12">
    <source>
        <dbReference type="ARBA" id="ARBA00032922"/>
    </source>
</evidence>
<comment type="caution">
    <text evidence="15">The sequence shown here is derived from an EMBL/GenBank/DDBJ whole genome shotgun (WGS) entry which is preliminary data.</text>
</comment>
<dbReference type="Gene3D" id="3.30.70.270">
    <property type="match status" value="1"/>
</dbReference>
<proteinExistence type="inferred from homology"/>
<keyword evidence="6" id="KW-0547">Nucleotide-binding</keyword>
<evidence type="ECO:0000313" key="16">
    <source>
        <dbReference type="Proteomes" id="UP000644115"/>
    </source>
</evidence>
<evidence type="ECO:0000256" key="6">
    <source>
        <dbReference type="ARBA" id="ARBA00022741"/>
    </source>
</evidence>
<dbReference type="PANTHER" id="PTHR36528:SF1">
    <property type="entry name" value="CRISPR SYSTEM SINGLE-STRAND-SPECIFIC DEOXYRIBONUCLEASE CAS10_CSM1 (SUBTYPE III-A)"/>
    <property type="match status" value="1"/>
</dbReference>
<feature type="domain" description="GGDEF" evidence="13">
    <location>
        <begin position="511"/>
        <end position="658"/>
    </location>
</feature>
<accession>A0A923NAR4</accession>
<protein>
    <recommendedName>
        <fullName evidence="3">CRISPR system single-strand-specific deoxyribonuclease Cas10/Csm1 (subtype III-A)</fullName>
    </recommendedName>
    <alternativeName>
        <fullName evidence="12">Cyclic oligoadenylate synthase</fullName>
    </alternativeName>
</protein>
<dbReference type="GO" id="GO:0005524">
    <property type="term" value="F:ATP binding"/>
    <property type="evidence" value="ECO:0007669"/>
    <property type="project" value="UniProtKB-KW"/>
</dbReference>
<gene>
    <name evidence="15" type="primary">cas10</name>
    <name evidence="15" type="ORF">H8876_01050</name>
</gene>
<evidence type="ECO:0000256" key="3">
    <source>
        <dbReference type="ARBA" id="ARBA00014333"/>
    </source>
</evidence>
<dbReference type="InterPro" id="IPR041062">
    <property type="entry name" value="Csm1_B"/>
</dbReference>
<keyword evidence="8" id="KW-0378">Hydrolase</keyword>
<dbReference type="GO" id="GO:0004527">
    <property type="term" value="F:exonuclease activity"/>
    <property type="evidence" value="ECO:0007669"/>
    <property type="project" value="UniProtKB-KW"/>
</dbReference>
<keyword evidence="11" id="KW-0051">Antiviral defense</keyword>
<dbReference type="GO" id="GO:0016740">
    <property type="term" value="F:transferase activity"/>
    <property type="evidence" value="ECO:0007669"/>
    <property type="project" value="UniProtKB-KW"/>
</dbReference>
<evidence type="ECO:0000256" key="11">
    <source>
        <dbReference type="ARBA" id="ARBA00023118"/>
    </source>
</evidence>
<evidence type="ECO:0000256" key="10">
    <source>
        <dbReference type="ARBA" id="ARBA00022840"/>
    </source>
</evidence>
<evidence type="ECO:0000256" key="8">
    <source>
        <dbReference type="ARBA" id="ARBA00022801"/>
    </source>
</evidence>
<comment type="cofactor">
    <cofactor evidence="1">
        <name>a divalent metal cation</name>
        <dbReference type="ChEBI" id="CHEBI:60240"/>
    </cofactor>
</comment>
<dbReference type="InterPro" id="IPR054767">
    <property type="entry name" value="Cas10-Cmr2_palm2"/>
</dbReference>
<dbReference type="GO" id="GO:0051607">
    <property type="term" value="P:defense response to virus"/>
    <property type="evidence" value="ECO:0007669"/>
    <property type="project" value="UniProtKB-KW"/>
</dbReference>
<evidence type="ECO:0000256" key="1">
    <source>
        <dbReference type="ARBA" id="ARBA00001968"/>
    </source>
</evidence>
<evidence type="ECO:0000259" key="13">
    <source>
        <dbReference type="PROSITE" id="PS50887"/>
    </source>
</evidence>
<feature type="domain" description="HD" evidence="14">
    <location>
        <begin position="1"/>
        <end position="86"/>
    </location>
</feature>
<name>A0A923NAR4_9FIRM</name>
<sequence>MKEQKLALITGALLHDIGKVLFRCHEGGKTHSESGSEWLKEIGISDKSILAQVKYHHSKEIHSAGTALSSDSLAYITYWADNVAAGADRRDNETEQAGKLYVRDASLESVFNILNGNKEANVYASGIMEDDGAINYPVSEKKTITPETYSRILDNIKDALKDMKFTEKSINSLLEILEANLSFVPSSTDNSQLCDISLFDHMKIPAAVASALWDYAEENQITDYKTAFYSKGSAFYDQPAFLLCSMDISGIQNFIYTIAATKALKNLRARSFYLELMMEHIVDQLLDQLELSRANLLYTGGGHAYLLLPNTAFCKDAVEGFRKDLNQWFLKNFGIDLYMAIGYAECSANELMNLPNGSYQKIFHRVSEKLTYAKSHRYTAQEIAVLNAQTQEEHERECIVCGRSDRLVSENKCEVCDALEALSNDIIEKDFIVILSDKPAEKALILPGNYYMLMENREQVRTRMQTEGSYVRCYGKNRRFTGENLSAKLWIGDYSSAKEFTELASASHGIKRLAVLRADVDNLGQAFVAGFEGKNTSLSRTTTFSRKLSEFFKLHINYILQNPEFSFGKDAPQRRNALIVYSGGDDVFLIGAWDDVIGFAIDLQNSLQKYTQDTLTISAGIGLYPEKYPVSAMAYETGILEDLSKCAEGKNTVTLFEGEHSYHWDRLREKVIDEKLDLINRYFAINHLEKGNSMLYKLLEYIRSLEDNKINLARYAYLLARLKPMQGDDEGKEKIYQEFSQNMYRWIKDENDKKELITAIYLYVYLNRSKEGEDGKADTN</sequence>
<reference evidence="15" key="1">
    <citation type="submission" date="2020-08" db="EMBL/GenBank/DDBJ databases">
        <authorList>
            <person name="Liu C."/>
            <person name="Sun Q."/>
        </authorList>
    </citation>
    <scope>NUCLEOTIDE SEQUENCE</scope>
    <source>
        <strain evidence="15">BX16</strain>
    </source>
</reference>
<dbReference type="Pfam" id="PF01966">
    <property type="entry name" value="HD"/>
    <property type="match status" value="1"/>
</dbReference>
<evidence type="ECO:0000256" key="5">
    <source>
        <dbReference type="ARBA" id="ARBA00022722"/>
    </source>
</evidence>
<dbReference type="EMBL" id="JACRWC010000021">
    <property type="protein sequence ID" value="MBC5998609.1"/>
    <property type="molecule type" value="Genomic_DNA"/>
</dbReference>
<dbReference type="PROSITE" id="PS51831">
    <property type="entry name" value="HD"/>
    <property type="match status" value="1"/>
</dbReference>
<keyword evidence="7" id="KW-0255">Endonuclease</keyword>
<dbReference type="Pfam" id="PF18211">
    <property type="entry name" value="Csm1_B"/>
    <property type="match status" value="1"/>
</dbReference>